<proteinExistence type="predicted"/>
<dbReference type="OrthoDB" id="5185837at2"/>
<feature type="transmembrane region" description="Helical" evidence="1">
    <location>
        <begin position="27"/>
        <end position="47"/>
    </location>
</feature>
<evidence type="ECO:0008006" key="4">
    <source>
        <dbReference type="Google" id="ProtNLM"/>
    </source>
</evidence>
<evidence type="ECO:0000256" key="1">
    <source>
        <dbReference type="SAM" id="Phobius"/>
    </source>
</evidence>
<keyword evidence="1" id="KW-1133">Transmembrane helix</keyword>
<sequence length="152" mass="15478">MQDPILERALGQVRAERARDRARRRGVAAVACAVLAGAALAGGVHLGRRSVPGDRVLVATSADGVRMTATVTPADGWVRLRAQVDGVEAGERCHLVVTDGRGPGHVAGGWVASRAGGHALTGSVAVDPGAPAVISVVTEDGRVLVTAEVPAW</sequence>
<evidence type="ECO:0000313" key="2">
    <source>
        <dbReference type="EMBL" id="TQM83956.1"/>
    </source>
</evidence>
<dbReference type="EMBL" id="VFPP01000001">
    <property type="protein sequence ID" value="TQM83956.1"/>
    <property type="molecule type" value="Genomic_DNA"/>
</dbReference>
<accession>A0A543JM90</accession>
<dbReference type="AlphaFoldDB" id="A0A543JM90"/>
<dbReference type="RefSeq" id="WP_141982065.1">
    <property type="nucleotide sequence ID" value="NZ_VFPP01000001.1"/>
</dbReference>
<organism evidence="2 3">
    <name type="scientific">Saccharothrix saharensis</name>
    <dbReference type="NCBI Taxonomy" id="571190"/>
    <lineage>
        <taxon>Bacteria</taxon>
        <taxon>Bacillati</taxon>
        <taxon>Actinomycetota</taxon>
        <taxon>Actinomycetes</taxon>
        <taxon>Pseudonocardiales</taxon>
        <taxon>Pseudonocardiaceae</taxon>
        <taxon>Saccharothrix</taxon>
    </lineage>
</organism>
<gene>
    <name evidence="2" type="ORF">FHX81_6390</name>
</gene>
<evidence type="ECO:0000313" key="3">
    <source>
        <dbReference type="Proteomes" id="UP000316628"/>
    </source>
</evidence>
<keyword evidence="1" id="KW-0472">Membrane</keyword>
<dbReference type="Proteomes" id="UP000316628">
    <property type="component" value="Unassembled WGS sequence"/>
</dbReference>
<keyword evidence="1" id="KW-0812">Transmembrane</keyword>
<protein>
    <recommendedName>
        <fullName evidence="4">Anti-sigma factor</fullName>
    </recommendedName>
</protein>
<keyword evidence="3" id="KW-1185">Reference proteome</keyword>
<reference evidence="2 3" key="1">
    <citation type="submission" date="2019-06" db="EMBL/GenBank/DDBJ databases">
        <title>Sequencing the genomes of 1000 actinobacteria strains.</title>
        <authorList>
            <person name="Klenk H.-P."/>
        </authorList>
    </citation>
    <scope>NUCLEOTIDE SEQUENCE [LARGE SCALE GENOMIC DNA]</scope>
    <source>
        <strain evidence="2 3">DSM 45456</strain>
    </source>
</reference>
<comment type="caution">
    <text evidence="2">The sequence shown here is derived from an EMBL/GenBank/DDBJ whole genome shotgun (WGS) entry which is preliminary data.</text>
</comment>
<name>A0A543JM90_9PSEU</name>